<dbReference type="InterPro" id="IPR003018">
    <property type="entry name" value="GAF"/>
</dbReference>
<dbReference type="InterPro" id="IPR043128">
    <property type="entry name" value="Rev_trsase/Diguanyl_cyclase"/>
</dbReference>
<dbReference type="SUPFAM" id="SSF55781">
    <property type="entry name" value="GAF domain-like"/>
    <property type="match status" value="1"/>
</dbReference>
<dbReference type="NCBIfam" id="TIGR00254">
    <property type="entry name" value="GGDEF"/>
    <property type="match status" value="1"/>
</dbReference>
<evidence type="ECO:0000256" key="2">
    <source>
        <dbReference type="ARBA" id="ARBA00034247"/>
    </source>
</evidence>
<dbReference type="Proteomes" id="UP000318943">
    <property type="component" value="Unassembled WGS sequence"/>
</dbReference>
<dbReference type="SMART" id="SM00267">
    <property type="entry name" value="GGDEF"/>
    <property type="match status" value="1"/>
</dbReference>
<protein>
    <recommendedName>
        <fullName evidence="1">diguanylate cyclase</fullName>
        <ecNumber evidence="1">2.7.7.65</ecNumber>
    </recommendedName>
</protein>
<dbReference type="EC" id="2.7.7.65" evidence="1"/>
<keyword evidence="5" id="KW-1185">Reference proteome</keyword>
<evidence type="ECO:0000256" key="1">
    <source>
        <dbReference type="ARBA" id="ARBA00012528"/>
    </source>
</evidence>
<reference evidence="4 5" key="1">
    <citation type="submission" date="2019-05" db="EMBL/GenBank/DDBJ databases">
        <title>Whole genome sequence analysis of Cupriavidus campinensis S14E4C strain.</title>
        <authorList>
            <person name="Abbaszade G."/>
            <person name="Szabo A."/>
            <person name="Toumi M."/>
            <person name="Toth E."/>
        </authorList>
    </citation>
    <scope>NUCLEOTIDE SEQUENCE [LARGE SCALE GENOMIC DNA]</scope>
    <source>
        <strain evidence="4 5">S14E4C</strain>
    </source>
</reference>
<feature type="domain" description="GGDEF" evidence="3">
    <location>
        <begin position="167"/>
        <end position="303"/>
    </location>
</feature>
<dbReference type="EMBL" id="VCIZ01000003">
    <property type="protein sequence ID" value="TSP13590.1"/>
    <property type="molecule type" value="Genomic_DNA"/>
</dbReference>
<dbReference type="PROSITE" id="PS50887">
    <property type="entry name" value="GGDEF"/>
    <property type="match status" value="1"/>
</dbReference>
<dbReference type="InterPro" id="IPR029016">
    <property type="entry name" value="GAF-like_dom_sf"/>
</dbReference>
<comment type="caution">
    <text evidence="4">The sequence shown here is derived from an EMBL/GenBank/DDBJ whole genome shotgun (WGS) entry which is preliminary data.</text>
</comment>
<evidence type="ECO:0000259" key="3">
    <source>
        <dbReference type="PROSITE" id="PS50887"/>
    </source>
</evidence>
<comment type="catalytic activity">
    <reaction evidence="2">
        <text>2 GTP = 3',3'-c-di-GMP + 2 diphosphate</text>
        <dbReference type="Rhea" id="RHEA:24898"/>
        <dbReference type="ChEBI" id="CHEBI:33019"/>
        <dbReference type="ChEBI" id="CHEBI:37565"/>
        <dbReference type="ChEBI" id="CHEBI:58805"/>
        <dbReference type="EC" id="2.7.7.65"/>
    </reaction>
</comment>
<proteinExistence type="predicted"/>
<dbReference type="Pfam" id="PF01590">
    <property type="entry name" value="GAF"/>
    <property type="match status" value="1"/>
</dbReference>
<dbReference type="SUPFAM" id="SSF55073">
    <property type="entry name" value="Nucleotide cyclase"/>
    <property type="match status" value="1"/>
</dbReference>
<dbReference type="Gene3D" id="3.30.70.270">
    <property type="match status" value="1"/>
</dbReference>
<accession>A0ABY3ERK1</accession>
<dbReference type="Pfam" id="PF00990">
    <property type="entry name" value="GGDEF"/>
    <property type="match status" value="1"/>
</dbReference>
<dbReference type="Gene3D" id="3.30.450.40">
    <property type="match status" value="1"/>
</dbReference>
<evidence type="ECO:0000313" key="5">
    <source>
        <dbReference type="Proteomes" id="UP000318943"/>
    </source>
</evidence>
<name>A0ABY3ERK1_9BURK</name>
<dbReference type="SMART" id="SM00065">
    <property type="entry name" value="GAF"/>
    <property type="match status" value="1"/>
</dbReference>
<organism evidence="4 5">
    <name type="scientific">Cupriavidus campinensis</name>
    <dbReference type="NCBI Taxonomy" id="151783"/>
    <lineage>
        <taxon>Bacteria</taxon>
        <taxon>Pseudomonadati</taxon>
        <taxon>Pseudomonadota</taxon>
        <taxon>Betaproteobacteria</taxon>
        <taxon>Burkholderiales</taxon>
        <taxon>Burkholderiaceae</taxon>
        <taxon>Cupriavidus</taxon>
    </lineage>
</organism>
<evidence type="ECO:0000313" key="4">
    <source>
        <dbReference type="EMBL" id="TSP13590.1"/>
    </source>
</evidence>
<dbReference type="InterPro" id="IPR050469">
    <property type="entry name" value="Diguanylate_Cyclase"/>
</dbReference>
<dbReference type="InterPro" id="IPR000160">
    <property type="entry name" value="GGDEF_dom"/>
</dbReference>
<dbReference type="CDD" id="cd01949">
    <property type="entry name" value="GGDEF"/>
    <property type="match status" value="1"/>
</dbReference>
<sequence length="303" mass="33417">MRECFRHATAILKSVTQGSISAILLLDAEHQHYRAEVGLSVLPIPRRQSLCNYAVQANDLFIVDDTRSDARFSDCTLVKSAPYARSYAAIPLRGPDGGIVGALCAMDTLPGRFTHAHADVFRHLSAMIENDLRLRTASATDPLTQLFNRRYMLESIRRTWDDAADGVEMGAAMVDIDWFKQYNDTYGHQAGDACLREVANVLRAVAEEHKMIAGRLGGEEFGLSQCGLQRLAFEAALEDLRAGVMNLAIEHRQSPTGVVTVSIGASVTQRIGSNDLARQTTFESADRALYRAKAKGRNRVVMF</sequence>
<dbReference type="PANTHER" id="PTHR45138">
    <property type="entry name" value="REGULATORY COMPONENTS OF SENSORY TRANSDUCTION SYSTEM"/>
    <property type="match status" value="1"/>
</dbReference>
<dbReference type="InterPro" id="IPR029787">
    <property type="entry name" value="Nucleotide_cyclase"/>
</dbReference>
<gene>
    <name evidence="4" type="ORF">FGG12_06230</name>
</gene>
<dbReference type="PANTHER" id="PTHR45138:SF9">
    <property type="entry name" value="DIGUANYLATE CYCLASE DGCM-RELATED"/>
    <property type="match status" value="1"/>
</dbReference>